<dbReference type="EMBL" id="JGVP01000014">
    <property type="protein sequence ID" value="KFB88463.1"/>
    <property type="molecule type" value="Genomic_DNA"/>
</dbReference>
<evidence type="ECO:0000313" key="1">
    <source>
        <dbReference type="EMBL" id="KFB88463.1"/>
    </source>
</evidence>
<protein>
    <submittedName>
        <fullName evidence="1">Uncharacterized protein</fullName>
    </submittedName>
</protein>
<reference evidence="1 2" key="1">
    <citation type="submission" date="2014-03" db="EMBL/GenBank/DDBJ databases">
        <title>Draft genome sequence of the Serratia grimesii strain a2.</title>
        <authorList>
            <person name="Toymentseva A."/>
            <person name="Kazakov S."/>
            <person name="Giliazeva A."/>
            <person name="Ismagilova R."/>
            <person name="Shah R."/>
            <person name="Sharipova M."/>
            <person name="Khaitlina S."/>
            <person name="Mardanova A."/>
        </authorList>
    </citation>
    <scope>NUCLEOTIDE SEQUENCE [LARGE SCALE GENOMIC DNA]</scope>
    <source>
        <strain evidence="1 2">A2</strain>
    </source>
</reference>
<sequence length="142" mass="15519">MWASGSIVGVRAKSYGVFLSQSAIRVERICAVIGLYTSSVFQPQGNDIHNIQLVLFVQCLALWNIMPFGQAAAATGGCGVLGDKYRMSSHGRLFAVIFWKGCGKSLFDKVSCMTEDQRQAFGFKIKLVFDVKTELGAERGTL</sequence>
<keyword evidence="2" id="KW-1185">Reference proteome</keyword>
<dbReference type="Proteomes" id="UP000028721">
    <property type="component" value="Unassembled WGS sequence"/>
</dbReference>
<proteinExistence type="predicted"/>
<organism evidence="1 2">
    <name type="scientific">Serratia grimesii</name>
    <dbReference type="NCBI Taxonomy" id="82995"/>
    <lineage>
        <taxon>Bacteria</taxon>
        <taxon>Pseudomonadati</taxon>
        <taxon>Pseudomonadota</taxon>
        <taxon>Gammaproteobacteria</taxon>
        <taxon>Enterobacterales</taxon>
        <taxon>Yersiniaceae</taxon>
        <taxon>Serratia</taxon>
    </lineage>
</organism>
<name>A0ABR4U8U0_9GAMM</name>
<evidence type="ECO:0000313" key="2">
    <source>
        <dbReference type="Proteomes" id="UP000028721"/>
    </source>
</evidence>
<comment type="caution">
    <text evidence="1">The sequence shown here is derived from an EMBL/GenBank/DDBJ whole genome shotgun (WGS) entry which is preliminary data.</text>
</comment>
<accession>A0ABR4U8U0</accession>
<gene>
    <name evidence="1" type="ORF">CR62_04940</name>
</gene>